<dbReference type="Pfam" id="PF00210">
    <property type="entry name" value="Ferritin"/>
    <property type="match status" value="1"/>
</dbReference>
<accession>A0A480ARQ6</accession>
<dbReference type="GO" id="GO:0005829">
    <property type="term" value="C:cytosol"/>
    <property type="evidence" value="ECO:0007669"/>
    <property type="project" value="TreeGrafter"/>
</dbReference>
<proteinExistence type="predicted"/>
<dbReference type="GO" id="GO:0008199">
    <property type="term" value="F:ferric iron binding"/>
    <property type="evidence" value="ECO:0007669"/>
    <property type="project" value="InterPro"/>
</dbReference>
<keyword evidence="7" id="KW-1185">Reference proteome</keyword>
<dbReference type="SUPFAM" id="SSF47240">
    <property type="entry name" value="Ferritin-like"/>
    <property type="match status" value="1"/>
</dbReference>
<comment type="caution">
    <text evidence="6">The sequence shown here is derived from an EMBL/GenBank/DDBJ whole genome shotgun (WGS) entry which is preliminary data.</text>
</comment>
<feature type="binding site" evidence="3">
    <location>
        <position position="188"/>
    </location>
    <ligand>
        <name>Fe cation</name>
        <dbReference type="ChEBI" id="CHEBI:24875"/>
    </ligand>
</feature>
<dbReference type="PANTHER" id="PTHR30295:SF1">
    <property type="entry name" value="DNA PROTECTION DURING STARVATION PROTEIN"/>
    <property type="match status" value="1"/>
</dbReference>
<organism evidence="6 7">
    <name type="scientific">Pseudaquabacterium pictum</name>
    <dbReference type="NCBI Taxonomy" id="2315236"/>
    <lineage>
        <taxon>Bacteria</taxon>
        <taxon>Pseudomonadati</taxon>
        <taxon>Pseudomonadota</taxon>
        <taxon>Betaproteobacteria</taxon>
        <taxon>Burkholderiales</taxon>
        <taxon>Sphaerotilaceae</taxon>
        <taxon>Pseudaquabacterium</taxon>
    </lineage>
</organism>
<feature type="region of interest" description="Disordered" evidence="4">
    <location>
        <begin position="1"/>
        <end position="26"/>
    </location>
</feature>
<dbReference type="InterPro" id="IPR008331">
    <property type="entry name" value="Ferritin_DPS_dom"/>
</dbReference>
<dbReference type="InterPro" id="IPR014490">
    <property type="entry name" value="Dps-like"/>
</dbReference>
<evidence type="ECO:0000259" key="5">
    <source>
        <dbReference type="PROSITE" id="PS50905"/>
    </source>
</evidence>
<evidence type="ECO:0000313" key="7">
    <source>
        <dbReference type="Proteomes" id="UP000301751"/>
    </source>
</evidence>
<dbReference type="Gene3D" id="1.20.1260.10">
    <property type="match status" value="1"/>
</dbReference>
<feature type="binding site" evidence="3">
    <location>
        <position position="153"/>
    </location>
    <ligand>
        <name>Fe cation</name>
        <dbReference type="ChEBI" id="CHEBI:24875"/>
    </ligand>
</feature>
<feature type="compositionally biased region" description="Basic residues" evidence="4">
    <location>
        <begin position="1"/>
        <end position="12"/>
    </location>
</feature>
<feature type="domain" description="Ferritin-like diiron" evidence="5">
    <location>
        <begin position="53"/>
        <end position="198"/>
    </location>
</feature>
<dbReference type="AlphaFoldDB" id="A0A480ARQ6"/>
<keyword evidence="1" id="KW-0409">Iron storage</keyword>
<keyword evidence="2 3" id="KW-0408">Iron</keyword>
<dbReference type="GO" id="GO:0004322">
    <property type="term" value="F:ferroxidase activity"/>
    <property type="evidence" value="ECO:0007669"/>
    <property type="project" value="TreeGrafter"/>
</dbReference>
<dbReference type="GO" id="GO:0006879">
    <property type="term" value="P:intracellular iron ion homeostasis"/>
    <property type="evidence" value="ECO:0007669"/>
    <property type="project" value="UniProtKB-KW"/>
</dbReference>
<evidence type="ECO:0000256" key="2">
    <source>
        <dbReference type="ARBA" id="ARBA00023004"/>
    </source>
</evidence>
<dbReference type="PROSITE" id="PS50905">
    <property type="entry name" value="FERRITIN_LIKE"/>
    <property type="match status" value="1"/>
</dbReference>
<name>A0A480ARQ6_9BURK</name>
<sequence length="198" mass="21729">MAARNRLKARMSRHADHTKTATAGPDAPMALDLAALEAARQDISQGAITPFHSAWREETIALLNGVLATEWVCVLRYRRHHFTAAGMASPKIAEEFLVHANEEMGHADRLARRIVQLGGAPDFAPDSLLARSHAAYDDSPGLKAMIRANLVAERVAIEAYSQMIALVGTRDSTTRRLLEDILADEQAHAEELSDWLAE</sequence>
<dbReference type="Proteomes" id="UP000301751">
    <property type="component" value="Unassembled WGS sequence"/>
</dbReference>
<dbReference type="GO" id="GO:0020037">
    <property type="term" value="F:heme binding"/>
    <property type="evidence" value="ECO:0007669"/>
    <property type="project" value="TreeGrafter"/>
</dbReference>
<reference evidence="7" key="1">
    <citation type="submission" date="2019-03" db="EMBL/GenBank/DDBJ databases">
        <title>Aquabacterium pictum sp.nov., the first bacteriochlorophyll a-containing freshwater bacterium in the genus Aquabacterium of the class Betaproteobacteria.</title>
        <authorList>
            <person name="Hirose S."/>
            <person name="Tank M."/>
            <person name="Hara E."/>
            <person name="Tamaki H."/>
            <person name="Takaichi S."/>
            <person name="Haruta S."/>
            <person name="Hanada S."/>
        </authorList>
    </citation>
    <scope>NUCLEOTIDE SEQUENCE [LARGE SCALE GENOMIC DNA]</scope>
    <source>
        <strain evidence="7">W35</strain>
    </source>
</reference>
<keyword evidence="3" id="KW-0479">Metal-binding</keyword>
<evidence type="ECO:0000256" key="4">
    <source>
        <dbReference type="SAM" id="MobiDB-lite"/>
    </source>
</evidence>
<protein>
    <submittedName>
        <fullName evidence="6">Bacterioferritin</fullName>
    </submittedName>
</protein>
<evidence type="ECO:0000313" key="6">
    <source>
        <dbReference type="EMBL" id="GCL64123.1"/>
    </source>
</evidence>
<evidence type="ECO:0000256" key="3">
    <source>
        <dbReference type="PIRSR" id="PIRSR018063-50"/>
    </source>
</evidence>
<gene>
    <name evidence="6" type="ORF">AQPW35_32040</name>
</gene>
<dbReference type="EMBL" id="BJCL01000008">
    <property type="protein sequence ID" value="GCL64123.1"/>
    <property type="molecule type" value="Genomic_DNA"/>
</dbReference>
<dbReference type="CDD" id="cd00657">
    <property type="entry name" value="Ferritin_like"/>
    <property type="match status" value="1"/>
</dbReference>
<feature type="binding site" evidence="3">
    <location>
        <position position="70"/>
    </location>
    <ligand>
        <name>Fe cation</name>
        <dbReference type="ChEBI" id="CHEBI:24875"/>
    </ligand>
</feature>
<feature type="binding site" evidence="3">
    <location>
        <position position="185"/>
    </location>
    <ligand>
        <name>Fe cation</name>
        <dbReference type="ChEBI" id="CHEBI:24875"/>
    </ligand>
</feature>
<dbReference type="PANTHER" id="PTHR30295">
    <property type="entry name" value="BACTERIOFERRITIN"/>
    <property type="match status" value="1"/>
</dbReference>
<evidence type="ECO:0000256" key="1">
    <source>
        <dbReference type="ARBA" id="ARBA00022434"/>
    </source>
</evidence>
<dbReference type="InterPro" id="IPR009078">
    <property type="entry name" value="Ferritin-like_SF"/>
</dbReference>
<dbReference type="InterPro" id="IPR009040">
    <property type="entry name" value="Ferritin-like_diiron"/>
</dbReference>
<dbReference type="InterPro" id="IPR012347">
    <property type="entry name" value="Ferritin-like"/>
</dbReference>
<feature type="binding site" evidence="3">
    <location>
        <position position="106"/>
    </location>
    <ligand>
        <name>Fe cation</name>
        <dbReference type="ChEBI" id="CHEBI:24875"/>
    </ligand>
</feature>
<dbReference type="PIRSF" id="PIRSF018063">
    <property type="entry name" value="Ferrtn_UCP018063"/>
    <property type="match status" value="1"/>
</dbReference>